<name>A0ABQ5KV02_9EUKA</name>
<evidence type="ECO:0000256" key="1">
    <source>
        <dbReference type="ARBA" id="ARBA00004496"/>
    </source>
</evidence>
<gene>
    <name evidence="6" type="ORF">ADUPG1_009287</name>
</gene>
<dbReference type="Pfam" id="PF14560">
    <property type="entry name" value="Ubiquitin_2"/>
    <property type="match status" value="1"/>
</dbReference>
<comment type="subcellular location">
    <subcellularLocation>
        <location evidence="1">Cytoplasm</location>
    </subcellularLocation>
</comment>
<dbReference type="Gene3D" id="3.10.20.90">
    <property type="entry name" value="Phosphatidylinositol 3-kinase Catalytic Subunit, Chain A, domain 1"/>
    <property type="match status" value="1"/>
</dbReference>
<keyword evidence="2" id="KW-0963">Cytoplasm</keyword>
<dbReference type="SUPFAM" id="SSF54236">
    <property type="entry name" value="Ubiquitin-like"/>
    <property type="match status" value="1"/>
</dbReference>
<dbReference type="Pfam" id="PF01302">
    <property type="entry name" value="CAP_GLY"/>
    <property type="match status" value="1"/>
</dbReference>
<evidence type="ECO:0000256" key="3">
    <source>
        <dbReference type="ARBA" id="ARBA00023186"/>
    </source>
</evidence>
<evidence type="ECO:0000259" key="5">
    <source>
        <dbReference type="PROSITE" id="PS50245"/>
    </source>
</evidence>
<sequence length="255" mass="29312">MPVVHLDVYHDLLETRFRDIRFMDSLTIEAVKDKIYTMTGTLAQYQEITLVNREEKPVHLCLDDKATLASIKAEDGFTLSVRDTNMFSLARHGGLTDLSKVKKYEMSDADYDKREGTVRDRHRKRMASDPEYRAEVLAKQKAREELRNSWKKECEAIEIGSRCEIFPGGCRGTVLYRGRVIGLELGWWLGIGLDEPTTKHDGTCEGKRYFTCEPNCGLFMRPDPDFIKIGDFPPTLDEELDALMKEMDEESESEL</sequence>
<evidence type="ECO:0000256" key="2">
    <source>
        <dbReference type="ARBA" id="ARBA00022490"/>
    </source>
</evidence>
<dbReference type="InterPro" id="IPR000938">
    <property type="entry name" value="CAP-Gly_domain"/>
</dbReference>
<protein>
    <submittedName>
        <fullName evidence="6">Ubiquitin-like domain</fullName>
    </submittedName>
</protein>
<evidence type="ECO:0000256" key="4">
    <source>
        <dbReference type="ARBA" id="ARBA00025779"/>
    </source>
</evidence>
<comment type="caution">
    <text evidence="6">The sequence shown here is derived from an EMBL/GenBank/DDBJ whole genome shotgun (WGS) entry which is preliminary data.</text>
</comment>
<comment type="similarity">
    <text evidence="4">Belongs to the TBCB family.</text>
</comment>
<keyword evidence="3" id="KW-0143">Chaperone</keyword>
<dbReference type="Gene3D" id="2.30.30.190">
    <property type="entry name" value="CAP Gly-rich-like domain"/>
    <property type="match status" value="1"/>
</dbReference>
<dbReference type="PANTHER" id="PTHR18916">
    <property type="entry name" value="DYNACTIN 1-RELATED MICROTUBULE-BINDING"/>
    <property type="match status" value="1"/>
</dbReference>
<accession>A0ABQ5KV02</accession>
<evidence type="ECO:0000313" key="7">
    <source>
        <dbReference type="Proteomes" id="UP001057375"/>
    </source>
</evidence>
<dbReference type="Proteomes" id="UP001057375">
    <property type="component" value="Unassembled WGS sequence"/>
</dbReference>
<organism evidence="6 7">
    <name type="scientific">Aduncisulcus paluster</name>
    <dbReference type="NCBI Taxonomy" id="2918883"/>
    <lineage>
        <taxon>Eukaryota</taxon>
        <taxon>Metamonada</taxon>
        <taxon>Carpediemonas-like organisms</taxon>
        <taxon>Aduncisulcus</taxon>
    </lineage>
</organism>
<proteinExistence type="inferred from homology"/>
<dbReference type="PANTHER" id="PTHR18916:SF85">
    <property type="entry name" value="TUBULIN-FOLDING COFACTOR B"/>
    <property type="match status" value="1"/>
</dbReference>
<dbReference type="InterPro" id="IPR029071">
    <property type="entry name" value="Ubiquitin-like_domsf"/>
</dbReference>
<dbReference type="InterPro" id="IPR036859">
    <property type="entry name" value="CAP-Gly_dom_sf"/>
</dbReference>
<dbReference type="EMBL" id="BQXS01011184">
    <property type="protein sequence ID" value="GKT36293.1"/>
    <property type="molecule type" value="Genomic_DNA"/>
</dbReference>
<dbReference type="PROSITE" id="PS50245">
    <property type="entry name" value="CAP_GLY_2"/>
    <property type="match status" value="1"/>
</dbReference>
<dbReference type="SMART" id="SM01052">
    <property type="entry name" value="CAP_GLY"/>
    <property type="match status" value="1"/>
</dbReference>
<reference evidence="6" key="1">
    <citation type="submission" date="2022-03" db="EMBL/GenBank/DDBJ databases">
        <title>Draft genome sequence of Aduncisulcus paluster, a free-living microaerophilic Fornicata.</title>
        <authorList>
            <person name="Yuyama I."/>
            <person name="Kume K."/>
            <person name="Tamura T."/>
            <person name="Inagaki Y."/>
            <person name="Hashimoto T."/>
        </authorList>
    </citation>
    <scope>NUCLEOTIDE SEQUENCE</scope>
    <source>
        <strain evidence="6">NY0171</strain>
    </source>
</reference>
<feature type="domain" description="CAP-Gly" evidence="5">
    <location>
        <begin position="179"/>
        <end position="221"/>
    </location>
</feature>
<evidence type="ECO:0000313" key="6">
    <source>
        <dbReference type="EMBL" id="GKT36293.1"/>
    </source>
</evidence>
<dbReference type="SUPFAM" id="SSF74924">
    <property type="entry name" value="Cap-Gly domain"/>
    <property type="match status" value="1"/>
</dbReference>
<keyword evidence="7" id="KW-1185">Reference proteome</keyword>
<dbReference type="InterPro" id="IPR000626">
    <property type="entry name" value="Ubiquitin-like_dom"/>
</dbReference>